<evidence type="ECO:0000313" key="7">
    <source>
        <dbReference type="EMBL" id="AIU39495.1"/>
    </source>
</evidence>
<feature type="region of interest" description="Disordered" evidence="6">
    <location>
        <begin position="415"/>
        <end position="486"/>
    </location>
</feature>
<dbReference type="InterPro" id="IPR004998">
    <property type="entry name" value="Herpes_TAF50"/>
</dbReference>
<proteinExistence type="predicted"/>
<evidence type="ECO:0000256" key="2">
    <source>
        <dbReference type="ARBA" id="ARBA00023015"/>
    </source>
</evidence>
<dbReference type="Proteomes" id="UP000163076">
    <property type="component" value="Segment"/>
</dbReference>
<evidence type="ECO:0000256" key="1">
    <source>
        <dbReference type="ARBA" id="ARBA00022518"/>
    </source>
</evidence>
<feature type="compositionally biased region" description="Low complexity" evidence="6">
    <location>
        <begin position="415"/>
        <end position="424"/>
    </location>
</feature>
<dbReference type="GO" id="GO:0003677">
    <property type="term" value="F:DNA binding"/>
    <property type="evidence" value="ECO:0007669"/>
    <property type="project" value="UniProtKB-KW"/>
</dbReference>
<keyword evidence="4" id="KW-0010">Activator</keyword>
<accession>A0A0B4Q5Y6</accession>
<evidence type="ECO:0000256" key="4">
    <source>
        <dbReference type="ARBA" id="ARBA00023159"/>
    </source>
</evidence>
<reference evidence="7 8" key="1">
    <citation type="journal article" date="2015" name="Genome Announc.">
        <title>Genome sequences of equid herpesviruses 2 and 5.</title>
        <authorList>
            <person name="Wilkie G.S."/>
            <person name="Kerr K."/>
            <person name="Stewart J.P."/>
            <person name="Studdert M.J."/>
            <person name="Davison A.J."/>
        </authorList>
    </citation>
    <scope>NUCLEOTIDE SEQUENCE [LARGE SCALE GENOMIC DNA]</scope>
    <source>
        <strain evidence="7">G9/92</strain>
    </source>
</reference>
<dbReference type="EMBL" id="KM924294">
    <property type="protein sequence ID" value="AIU39495.1"/>
    <property type="molecule type" value="Genomic_DNA"/>
</dbReference>
<evidence type="ECO:0000256" key="5">
    <source>
        <dbReference type="ARBA" id="ARBA00023163"/>
    </source>
</evidence>
<gene>
    <name evidence="7" type="primary">ORF50</name>
</gene>
<evidence type="ECO:0000313" key="8">
    <source>
        <dbReference type="Proteomes" id="UP000163076"/>
    </source>
</evidence>
<feature type="compositionally biased region" description="Basic residues" evidence="6">
    <location>
        <begin position="436"/>
        <end position="450"/>
    </location>
</feature>
<keyword evidence="2" id="KW-0805">Transcription regulation</keyword>
<feature type="compositionally biased region" description="Low complexity" evidence="6">
    <location>
        <begin position="573"/>
        <end position="602"/>
    </location>
</feature>
<feature type="compositionally biased region" description="Polar residues" evidence="6">
    <location>
        <begin position="670"/>
        <end position="681"/>
    </location>
</feature>
<feature type="compositionally biased region" description="Polar residues" evidence="6">
    <location>
        <begin position="468"/>
        <end position="486"/>
    </location>
</feature>
<keyword evidence="5" id="KW-0804">Transcription</keyword>
<organism evidence="7 8">
    <name type="scientific">Equid gammaherpesvirus 2</name>
    <name type="common">Equine herpesvirus 2</name>
    <dbReference type="NCBI Taxonomy" id="12657"/>
    <lineage>
        <taxon>Viruses</taxon>
        <taxon>Duplodnaviria</taxon>
        <taxon>Heunggongvirae</taxon>
        <taxon>Peploviricota</taxon>
        <taxon>Herviviricetes</taxon>
        <taxon>Herpesvirales</taxon>
        <taxon>Orthoherpesviridae</taxon>
        <taxon>Gammaherpesvirinae</taxon>
        <taxon>Percavirus</taxon>
        <taxon>Percavirus equidgamma2</taxon>
    </lineage>
</organism>
<name>A0A0B4Q5Y6_9GAMA</name>
<keyword evidence="3" id="KW-0238">DNA-binding</keyword>
<feature type="region of interest" description="Disordered" evidence="6">
    <location>
        <begin position="573"/>
        <end position="683"/>
    </location>
</feature>
<evidence type="ECO:0000256" key="6">
    <source>
        <dbReference type="SAM" id="MobiDB-lite"/>
    </source>
</evidence>
<dbReference type="GO" id="GO:0006355">
    <property type="term" value="P:regulation of DNA-templated transcription"/>
    <property type="evidence" value="ECO:0007669"/>
    <property type="project" value="InterPro"/>
</dbReference>
<dbReference type="Pfam" id="PF03326">
    <property type="entry name" value="Herpes_TAF50"/>
    <property type="match status" value="1"/>
</dbReference>
<keyword evidence="1" id="KW-0244">Early protein</keyword>
<evidence type="ECO:0000256" key="3">
    <source>
        <dbReference type="ARBA" id="ARBA00023125"/>
    </source>
</evidence>
<sequence length="698" mass="77759">MEPKDFQPEIKPPKPFCIEQFVGCSKEFKEKTLRLITLYHECLINARGGDDFMRYMYDVCLSLEQEMRQYNALAGFLLECNLFNLWNLFRNYKNKQSAESANTNPCALMAQQFLKFHTERLLVCTDRFFSTGCCSQINMPYDLCQHVFKFQQDLRKRCIASWKTLSGGRRAFMTVVQDIFTCFTTLRANELITPRQQAFFKLSYPPCRVQNVINILNVVHTQGIKDLKSLNMQKIKKRTPHAGIFSASGQPLFPIPEALLVDFNGEGIIRSDIADVSPFLQNPEEFLATDFFTYIKRFQGVGVQIRDPEPRYQPASQQQQQQALRPQQQVLQQATAYPASVQAGGFAIQTESPMEGTSAQYFLAAQQHGVVGFFPSTATLVPIAGGTGGTEVVSYGHASASPAATFSAPSTAAAEAGTSGYSAGPPEASSADHQTPPRRSRKATAKRKHQQVQDGNEDEGPQRHPQAHSRQFFQGAASHQTAQPAQVLQQSVIHGTQGALYFMGPAQQIPGDHSQIPVISNAMLQSVLQQQGGSGAAIYDLSQLQPCVVPVQQQAAQEVAVPTAVIHYQPATQPQPQPYQQQQFLQPQQQAQTPSPQMQQRQLTPQSSPEPADEEEEGPLNLTTRTEDHEILEEILSNLYPEERRQQEQQHQQGEEAAPASPSQHEEQAGPSNQSGETSQELDIFSLHNLHLRKSLFE</sequence>
<protein>
    <submittedName>
        <fullName evidence="7">Protein Rta</fullName>
    </submittedName>
</protein>